<dbReference type="EMBL" id="QOHO01000088">
    <property type="protein sequence ID" value="RFZ76366.1"/>
    <property type="molecule type" value="Genomic_DNA"/>
</dbReference>
<feature type="chain" id="PRO_5039332912" evidence="5">
    <location>
        <begin position="23"/>
        <end position="548"/>
    </location>
</feature>
<dbReference type="Gene3D" id="3.10.105.10">
    <property type="entry name" value="Dipeptide-binding Protein, Domain 3"/>
    <property type="match status" value="1"/>
</dbReference>
<proteinExistence type="inferred from homology"/>
<dbReference type="PANTHER" id="PTHR30290:SF10">
    <property type="entry name" value="PERIPLASMIC OLIGOPEPTIDE-BINDING PROTEIN-RELATED"/>
    <property type="match status" value="1"/>
</dbReference>
<keyword evidence="3" id="KW-0813">Transport</keyword>
<gene>
    <name evidence="7" type="ORF">DS742_23905</name>
</gene>
<evidence type="ECO:0000256" key="1">
    <source>
        <dbReference type="ARBA" id="ARBA00004196"/>
    </source>
</evidence>
<dbReference type="Pfam" id="PF00496">
    <property type="entry name" value="SBP_bac_5"/>
    <property type="match status" value="1"/>
</dbReference>
<dbReference type="PIRSF" id="PIRSF002741">
    <property type="entry name" value="MppA"/>
    <property type="match status" value="1"/>
</dbReference>
<dbReference type="SUPFAM" id="SSF53850">
    <property type="entry name" value="Periplasmic binding protein-like II"/>
    <property type="match status" value="1"/>
</dbReference>
<comment type="similarity">
    <text evidence="2">Belongs to the bacterial solute-binding protein 5 family.</text>
</comment>
<reference evidence="7 8" key="1">
    <citation type="submission" date="2018-07" db="EMBL/GenBank/DDBJ databases">
        <title>New species, Clostridium PI-S10-A1B.</title>
        <authorList>
            <person name="Krishna G."/>
            <person name="Summeta K."/>
            <person name="Shikha S."/>
            <person name="Prabhu P.B."/>
            <person name="Suresh K."/>
        </authorList>
    </citation>
    <scope>NUCLEOTIDE SEQUENCE [LARGE SCALE GENOMIC DNA]</scope>
    <source>
        <strain evidence="7 8">PI-S10-A1B</strain>
    </source>
</reference>
<keyword evidence="4 5" id="KW-0732">Signal</keyword>
<accession>A0A3E2N5W9</accession>
<organism evidence="7 8">
    <name type="scientific">Lacrimispora amygdalina</name>
    <dbReference type="NCBI Taxonomy" id="253257"/>
    <lineage>
        <taxon>Bacteria</taxon>
        <taxon>Bacillati</taxon>
        <taxon>Bacillota</taxon>
        <taxon>Clostridia</taxon>
        <taxon>Lachnospirales</taxon>
        <taxon>Lachnospiraceae</taxon>
        <taxon>Lacrimispora</taxon>
    </lineage>
</organism>
<dbReference type="RefSeq" id="WP_117419460.1">
    <property type="nucleotide sequence ID" value="NZ_QOHO01000088.1"/>
</dbReference>
<dbReference type="PROSITE" id="PS51257">
    <property type="entry name" value="PROKAR_LIPOPROTEIN"/>
    <property type="match status" value="1"/>
</dbReference>
<dbReference type="GO" id="GO:0015833">
    <property type="term" value="P:peptide transport"/>
    <property type="evidence" value="ECO:0007669"/>
    <property type="project" value="TreeGrafter"/>
</dbReference>
<dbReference type="InterPro" id="IPR000914">
    <property type="entry name" value="SBP_5_dom"/>
</dbReference>
<dbReference type="InterPro" id="IPR030678">
    <property type="entry name" value="Peptide/Ni-bd"/>
</dbReference>
<dbReference type="PANTHER" id="PTHR30290">
    <property type="entry name" value="PERIPLASMIC BINDING COMPONENT OF ABC TRANSPORTER"/>
    <property type="match status" value="1"/>
</dbReference>
<evidence type="ECO:0000256" key="4">
    <source>
        <dbReference type="ARBA" id="ARBA00022729"/>
    </source>
</evidence>
<dbReference type="GO" id="GO:0030313">
    <property type="term" value="C:cell envelope"/>
    <property type="evidence" value="ECO:0007669"/>
    <property type="project" value="UniProtKB-SubCell"/>
</dbReference>
<dbReference type="GO" id="GO:0043190">
    <property type="term" value="C:ATP-binding cassette (ABC) transporter complex"/>
    <property type="evidence" value="ECO:0007669"/>
    <property type="project" value="InterPro"/>
</dbReference>
<evidence type="ECO:0000256" key="3">
    <source>
        <dbReference type="ARBA" id="ARBA00022448"/>
    </source>
</evidence>
<protein>
    <submittedName>
        <fullName evidence="7">ABC transporter substrate-binding protein</fullName>
    </submittedName>
</protein>
<dbReference type="Gene3D" id="3.40.190.10">
    <property type="entry name" value="Periplasmic binding protein-like II"/>
    <property type="match status" value="1"/>
</dbReference>
<comment type="caution">
    <text evidence="7">The sequence shown here is derived from an EMBL/GenBank/DDBJ whole genome shotgun (WGS) entry which is preliminary data.</text>
</comment>
<dbReference type="GO" id="GO:0042597">
    <property type="term" value="C:periplasmic space"/>
    <property type="evidence" value="ECO:0007669"/>
    <property type="project" value="UniProtKB-ARBA"/>
</dbReference>
<evidence type="ECO:0000313" key="8">
    <source>
        <dbReference type="Proteomes" id="UP000260680"/>
    </source>
</evidence>
<feature type="signal peptide" evidence="5">
    <location>
        <begin position="1"/>
        <end position="22"/>
    </location>
</feature>
<dbReference type="GO" id="GO:1904680">
    <property type="term" value="F:peptide transmembrane transporter activity"/>
    <property type="evidence" value="ECO:0007669"/>
    <property type="project" value="TreeGrafter"/>
</dbReference>
<dbReference type="InterPro" id="IPR039424">
    <property type="entry name" value="SBP_5"/>
</dbReference>
<evidence type="ECO:0000313" key="7">
    <source>
        <dbReference type="EMBL" id="RFZ76366.1"/>
    </source>
</evidence>
<evidence type="ECO:0000256" key="5">
    <source>
        <dbReference type="SAM" id="SignalP"/>
    </source>
</evidence>
<name>A0A3E2N5W9_9FIRM</name>
<dbReference type="OrthoDB" id="9772924at2"/>
<feature type="domain" description="Solute-binding protein family 5" evidence="6">
    <location>
        <begin position="101"/>
        <end position="463"/>
    </location>
</feature>
<sequence length="548" mass="59902">MKKTIKKLVSLGLVVSLVGALSACGSSSNTSKTVETTAAATGESTAAADSSTAESTGSKVLRVAAVDPQVAFDMQLYTYSLIMKVTDNVVESLVTTVEGGKVVPTLLTKEPELSEDMLTYSFELIDGVKFHNGETLKSSDVKYSLERLVKKQSMGSILEHVEGYQALVDGQADEMTGIQVVDDTHFTIKLSEVYTPFVSVLSTPYCAIYPADACEAAGDNWGKTELIGTGPFKFDSYTAAVGVEISRFDDYHGEVAKLDGVSYKFIEDTNTQVLEYQKGNVDYVDVETNMYPVYQADPTLSKQMHMFQPIGGYYMTFNVKVITDPKVRQAISMSIDRAAICDSIFHGTAKPATSFIPTGIIGHDDSLEAFQYDPEGAKALLAEAGYADGYDLRLTVNTKYATSIPIATAFQEQAKAAGINVTIEQVDSAAWSDMKKSGGVDAGVGNWYVDYNDPDSMLYPVSDARTELTSSFWHNDEFKKLMEDGVKTADEAERQEIYIKAEHILTRGDYAIAPIFNESKCYLLNPKVTGLVMDSTYRNFYATVDIQE</sequence>
<dbReference type="CDD" id="cd00995">
    <property type="entry name" value="PBP2_NikA_DppA_OppA_like"/>
    <property type="match status" value="1"/>
</dbReference>
<comment type="subcellular location">
    <subcellularLocation>
        <location evidence="1">Cell envelope</location>
    </subcellularLocation>
</comment>
<evidence type="ECO:0000259" key="6">
    <source>
        <dbReference type="Pfam" id="PF00496"/>
    </source>
</evidence>
<evidence type="ECO:0000256" key="2">
    <source>
        <dbReference type="ARBA" id="ARBA00005695"/>
    </source>
</evidence>
<dbReference type="AlphaFoldDB" id="A0A3E2N5W9"/>
<dbReference type="Proteomes" id="UP000260680">
    <property type="component" value="Unassembled WGS sequence"/>
</dbReference>
<dbReference type="Gene3D" id="3.90.76.10">
    <property type="entry name" value="Dipeptide-binding Protein, Domain 1"/>
    <property type="match status" value="1"/>
</dbReference>